<dbReference type="SUPFAM" id="SSF102114">
    <property type="entry name" value="Radical SAM enzymes"/>
    <property type="match status" value="1"/>
</dbReference>
<evidence type="ECO:0000259" key="6">
    <source>
        <dbReference type="PROSITE" id="PS51918"/>
    </source>
</evidence>
<keyword evidence="5" id="KW-0411">Iron-sulfur</keyword>
<evidence type="ECO:0000256" key="1">
    <source>
        <dbReference type="ARBA" id="ARBA00001966"/>
    </source>
</evidence>
<dbReference type="InterPro" id="IPR050377">
    <property type="entry name" value="Radical_SAM_PqqE_MftC-like"/>
</dbReference>
<dbReference type="Proteomes" id="UP000251135">
    <property type="component" value="Unassembled WGS sequence"/>
</dbReference>
<protein>
    <submittedName>
        <fullName evidence="7">Anaerobic ribonucleoside-triphosphate reductase activating protein</fullName>
    </submittedName>
</protein>
<dbReference type="InterPro" id="IPR012840">
    <property type="entry name" value="NrdG2"/>
</dbReference>
<comment type="cofactor">
    <cofactor evidence="1">
        <name>[4Fe-4S] cluster</name>
        <dbReference type="ChEBI" id="CHEBI:49883"/>
    </cofactor>
</comment>
<dbReference type="Pfam" id="PF04055">
    <property type="entry name" value="Radical_SAM"/>
    <property type="match status" value="1"/>
</dbReference>
<accession>A0A363CXK0</accession>
<organism evidence="7 8">
    <name type="scientific">Arcobacter caeni</name>
    <dbReference type="NCBI Taxonomy" id="1912877"/>
    <lineage>
        <taxon>Bacteria</taxon>
        <taxon>Pseudomonadati</taxon>
        <taxon>Campylobacterota</taxon>
        <taxon>Epsilonproteobacteria</taxon>
        <taxon>Campylobacterales</taxon>
        <taxon>Arcobacteraceae</taxon>
        <taxon>Arcobacter</taxon>
    </lineage>
</organism>
<reference evidence="7 8" key="1">
    <citation type="submission" date="2017-02" db="EMBL/GenBank/DDBJ databases">
        <title>Arcobacter caeni sp. nov, a new Arcobacter species isolated from reclaimed water.</title>
        <authorList>
            <person name="Figueras M.J."/>
            <person name="Perez-Cataluna A."/>
            <person name="Salas-Masso N."/>
        </authorList>
    </citation>
    <scope>NUCLEOTIDE SEQUENCE [LARGE SCALE GENOMIC DNA]</scope>
    <source>
        <strain evidence="7 8">RW17-10</strain>
    </source>
</reference>
<dbReference type="NCBIfam" id="TIGR02495">
    <property type="entry name" value="NrdG2"/>
    <property type="match status" value="1"/>
</dbReference>
<name>A0A363CXK0_9BACT</name>
<evidence type="ECO:0000256" key="2">
    <source>
        <dbReference type="ARBA" id="ARBA00022691"/>
    </source>
</evidence>
<dbReference type="InterPro" id="IPR007197">
    <property type="entry name" value="rSAM"/>
</dbReference>
<sequence>MNTIKELNLLNQKIVYNITKFTTTDYVGHLSCIVWFVSCNFKCLYCYNDIIVYTKKGNYTQNDVLEFLKTRKGLLDAVVLSGGEATIHNLIPLCIEIKKLGFKIKLDTNATNLPQIKKLIDLNLLDYIAIDFKAPSYKFKEIVGVDMYDNTIKTIQYLIKIDFSFELRTTINKSLLDENDINEMIKTISSLDYKNTYYLQNFLETSSNIGNISKSSDIDKSKIDCQNLTIQYRN</sequence>
<evidence type="ECO:0000313" key="8">
    <source>
        <dbReference type="Proteomes" id="UP000251135"/>
    </source>
</evidence>
<dbReference type="PANTHER" id="PTHR11228">
    <property type="entry name" value="RADICAL SAM DOMAIN PROTEIN"/>
    <property type="match status" value="1"/>
</dbReference>
<evidence type="ECO:0000256" key="4">
    <source>
        <dbReference type="ARBA" id="ARBA00023004"/>
    </source>
</evidence>
<dbReference type="Gene3D" id="3.20.20.70">
    <property type="entry name" value="Aldolase class I"/>
    <property type="match status" value="1"/>
</dbReference>
<dbReference type="AlphaFoldDB" id="A0A363CXK0"/>
<dbReference type="EMBL" id="MUXE01000014">
    <property type="protein sequence ID" value="PUE63789.1"/>
    <property type="molecule type" value="Genomic_DNA"/>
</dbReference>
<dbReference type="InterPro" id="IPR013785">
    <property type="entry name" value="Aldolase_TIM"/>
</dbReference>
<dbReference type="GO" id="GO:0051536">
    <property type="term" value="F:iron-sulfur cluster binding"/>
    <property type="evidence" value="ECO:0007669"/>
    <property type="project" value="UniProtKB-KW"/>
</dbReference>
<comment type="caution">
    <text evidence="7">The sequence shown here is derived from an EMBL/GenBank/DDBJ whole genome shotgun (WGS) entry which is preliminary data.</text>
</comment>
<evidence type="ECO:0000256" key="5">
    <source>
        <dbReference type="ARBA" id="ARBA00023014"/>
    </source>
</evidence>
<dbReference type="SFLD" id="SFLDS00029">
    <property type="entry name" value="Radical_SAM"/>
    <property type="match status" value="1"/>
</dbReference>
<dbReference type="PANTHER" id="PTHR11228:SF27">
    <property type="entry name" value="GLYCYL-RADICAL ENZYME ACTIVATING ENZYME MJ1227-RELATED"/>
    <property type="match status" value="1"/>
</dbReference>
<dbReference type="GO" id="GO:0003824">
    <property type="term" value="F:catalytic activity"/>
    <property type="evidence" value="ECO:0007669"/>
    <property type="project" value="InterPro"/>
</dbReference>
<evidence type="ECO:0000313" key="7">
    <source>
        <dbReference type="EMBL" id="PUE63789.1"/>
    </source>
</evidence>
<dbReference type="CDD" id="cd01335">
    <property type="entry name" value="Radical_SAM"/>
    <property type="match status" value="1"/>
</dbReference>
<keyword evidence="4" id="KW-0408">Iron</keyword>
<keyword evidence="8" id="KW-1185">Reference proteome</keyword>
<dbReference type="InterPro" id="IPR058240">
    <property type="entry name" value="rSAM_sf"/>
</dbReference>
<dbReference type="GO" id="GO:0046872">
    <property type="term" value="F:metal ion binding"/>
    <property type="evidence" value="ECO:0007669"/>
    <property type="project" value="UniProtKB-KW"/>
</dbReference>
<proteinExistence type="predicted"/>
<dbReference type="PROSITE" id="PS51918">
    <property type="entry name" value="RADICAL_SAM"/>
    <property type="match status" value="1"/>
</dbReference>
<keyword evidence="3" id="KW-0479">Metal-binding</keyword>
<dbReference type="SFLD" id="SFLDG01094">
    <property type="entry name" value="Uncharacterised_Radical_SAM_Su"/>
    <property type="match status" value="1"/>
</dbReference>
<feature type="domain" description="Radical SAM core" evidence="6">
    <location>
        <begin position="22"/>
        <end position="234"/>
    </location>
</feature>
<keyword evidence="2" id="KW-0949">S-adenosyl-L-methionine</keyword>
<dbReference type="SFLD" id="SFLDG01067">
    <property type="entry name" value="SPASM/twitch_domain_containing"/>
    <property type="match status" value="1"/>
</dbReference>
<evidence type="ECO:0000256" key="3">
    <source>
        <dbReference type="ARBA" id="ARBA00022723"/>
    </source>
</evidence>
<gene>
    <name evidence="7" type="ORF">B0174_09595</name>
</gene>